<feature type="domain" description="GIY-YIG catalytic" evidence="1">
    <location>
        <begin position="43"/>
        <end position="190"/>
    </location>
</feature>
<dbReference type="InterPro" id="IPR049311">
    <property type="entry name" value="GIY_YIG_cat"/>
</dbReference>
<comment type="caution">
    <text evidence="2">The sequence shown here is derived from an EMBL/GenBank/DDBJ whole genome shotgun (WGS) entry which is preliminary data.</text>
</comment>
<gene>
    <name evidence="2" type="ORF">JIG36_48065</name>
</gene>
<organism evidence="2 3">
    <name type="scientific">Paractinoplanes ovalisporus</name>
    <dbReference type="NCBI Taxonomy" id="2810368"/>
    <lineage>
        <taxon>Bacteria</taxon>
        <taxon>Bacillati</taxon>
        <taxon>Actinomycetota</taxon>
        <taxon>Actinomycetes</taxon>
        <taxon>Micromonosporales</taxon>
        <taxon>Micromonosporaceae</taxon>
        <taxon>Paractinoplanes</taxon>
    </lineage>
</organism>
<dbReference type="EMBL" id="JAENHP010000033">
    <property type="protein sequence ID" value="MBM2623280.1"/>
    <property type="molecule type" value="Genomic_DNA"/>
</dbReference>
<protein>
    <recommendedName>
        <fullName evidence="1">GIY-YIG catalytic domain-containing protein</fullName>
    </recommendedName>
</protein>
<dbReference type="RefSeq" id="WP_203383630.1">
    <property type="nucleotide sequence ID" value="NZ_JAENHP010000033.1"/>
</dbReference>
<proteinExistence type="predicted"/>
<reference evidence="2 3" key="1">
    <citation type="submission" date="2021-01" db="EMBL/GenBank/DDBJ databases">
        <title>Actinoplanes sp. nov. LDG1-06 isolated from lichen.</title>
        <authorList>
            <person name="Saeng-In P."/>
            <person name="Phongsopitanun W."/>
            <person name="Kanchanasin P."/>
            <person name="Yuki M."/>
            <person name="Kudo T."/>
            <person name="Ohkuma M."/>
            <person name="Tanasupawat S."/>
        </authorList>
    </citation>
    <scope>NUCLEOTIDE SEQUENCE [LARGE SCALE GENOMIC DNA]</scope>
    <source>
        <strain evidence="2 3">LDG1-06</strain>
    </source>
</reference>
<evidence type="ECO:0000313" key="3">
    <source>
        <dbReference type="Proteomes" id="UP000632138"/>
    </source>
</evidence>
<evidence type="ECO:0000259" key="1">
    <source>
        <dbReference type="Pfam" id="PF20815"/>
    </source>
</evidence>
<accession>A0ABS2ATS6</accession>
<keyword evidence="3" id="KW-1185">Reference proteome</keyword>
<dbReference type="Pfam" id="PF20815">
    <property type="entry name" value="GIY_YIG_2"/>
    <property type="match status" value="1"/>
</dbReference>
<dbReference type="Proteomes" id="UP000632138">
    <property type="component" value="Unassembled WGS sequence"/>
</dbReference>
<evidence type="ECO:0000313" key="2">
    <source>
        <dbReference type="EMBL" id="MBM2623280.1"/>
    </source>
</evidence>
<sequence>MTRSSPAPTAGSNSPERALLRPERLFTAAEVRERDCPIPKAAGVYAWYFDAPPVPVPVGGCHVVDGWTLLYVGISPKSDASRQTIRSRIRYHYRGNAYGSTLRLTLGCLLADEIGIGLRRVGSGTRLTFGADGEARLSAWMAEHARVVWVVTGEPWLLEERLIREQTLPLNLDQNRHSPFHQQLSALRAEQRARARQGPIP</sequence>
<name>A0ABS2ATS6_9ACTN</name>